<gene>
    <name evidence="2" type="ORF">IAB76_00400</name>
</gene>
<organism evidence="2 3">
    <name type="scientific">Candidatus Cryptobacteroides avistercoris</name>
    <dbReference type="NCBI Taxonomy" id="2840758"/>
    <lineage>
        <taxon>Bacteria</taxon>
        <taxon>Pseudomonadati</taxon>
        <taxon>Bacteroidota</taxon>
        <taxon>Bacteroidia</taxon>
        <taxon>Bacteroidales</taxon>
        <taxon>Candidatus Cryptobacteroides</taxon>
    </lineage>
</organism>
<dbReference type="AlphaFoldDB" id="A0A9D9IWV6"/>
<proteinExistence type="predicted"/>
<feature type="signal peptide" evidence="1">
    <location>
        <begin position="1"/>
        <end position="19"/>
    </location>
</feature>
<dbReference type="Proteomes" id="UP000823769">
    <property type="component" value="Unassembled WGS sequence"/>
</dbReference>
<dbReference type="EMBL" id="JADILW010000007">
    <property type="protein sequence ID" value="MBO8479560.1"/>
    <property type="molecule type" value="Genomic_DNA"/>
</dbReference>
<comment type="caution">
    <text evidence="2">The sequence shown here is derived from an EMBL/GenBank/DDBJ whole genome shotgun (WGS) entry which is preliminary data.</text>
</comment>
<evidence type="ECO:0000256" key="1">
    <source>
        <dbReference type="SAM" id="SignalP"/>
    </source>
</evidence>
<accession>A0A9D9IWV6</accession>
<name>A0A9D9IWV6_9BACT</name>
<evidence type="ECO:0000313" key="3">
    <source>
        <dbReference type="Proteomes" id="UP000823769"/>
    </source>
</evidence>
<dbReference type="InterPro" id="IPR021958">
    <property type="entry name" value="DUF3575"/>
</dbReference>
<reference evidence="2" key="2">
    <citation type="journal article" date="2021" name="PeerJ">
        <title>Extensive microbial diversity within the chicken gut microbiome revealed by metagenomics and culture.</title>
        <authorList>
            <person name="Gilroy R."/>
            <person name="Ravi A."/>
            <person name="Getino M."/>
            <person name="Pursley I."/>
            <person name="Horton D.L."/>
            <person name="Alikhan N.F."/>
            <person name="Baker D."/>
            <person name="Gharbi K."/>
            <person name="Hall N."/>
            <person name="Watson M."/>
            <person name="Adriaenssens E.M."/>
            <person name="Foster-Nyarko E."/>
            <person name="Jarju S."/>
            <person name="Secka A."/>
            <person name="Antonio M."/>
            <person name="Oren A."/>
            <person name="Chaudhuri R.R."/>
            <person name="La Ragione R."/>
            <person name="Hildebrand F."/>
            <person name="Pallen M.J."/>
        </authorList>
    </citation>
    <scope>NUCLEOTIDE SEQUENCE</scope>
    <source>
        <strain evidence="2">B3-1481</strain>
    </source>
</reference>
<protein>
    <submittedName>
        <fullName evidence="2">DUF3575 domain-containing protein</fullName>
    </submittedName>
</protein>
<sequence length="182" mass="20132">MKKILIAAAALLCCQLLQAQNFALSTNVLGYADFGTLNIEASYGVSRHWTVAAGVRYNPFSFGSGEDTVRRKQRSLSAGTRYWPWHIFSGWWLSAELGYQEYNSGGLSSPKTSEGDRFGAGLGGGYTYMLGPHLNLDFGIGFWSGYESYTTYDCQTCGRKIASGQKFFFLPSELVLALTYIF</sequence>
<dbReference type="Pfam" id="PF12099">
    <property type="entry name" value="DUF3575"/>
    <property type="match status" value="1"/>
</dbReference>
<feature type="chain" id="PRO_5039095977" evidence="1">
    <location>
        <begin position="20"/>
        <end position="182"/>
    </location>
</feature>
<reference evidence="2" key="1">
    <citation type="submission" date="2020-10" db="EMBL/GenBank/DDBJ databases">
        <authorList>
            <person name="Gilroy R."/>
        </authorList>
    </citation>
    <scope>NUCLEOTIDE SEQUENCE</scope>
    <source>
        <strain evidence="2">B3-1481</strain>
    </source>
</reference>
<evidence type="ECO:0000313" key="2">
    <source>
        <dbReference type="EMBL" id="MBO8479560.1"/>
    </source>
</evidence>
<keyword evidence="1" id="KW-0732">Signal</keyword>